<dbReference type="AlphaFoldDB" id="A0AAE9XPJ9"/>
<evidence type="ECO:0000313" key="2">
    <source>
        <dbReference type="EMBL" id="WCL52570.1"/>
    </source>
</evidence>
<dbReference type="KEGG" id="gso:PH603_08425"/>
<keyword evidence="3" id="KW-1185">Reference proteome</keyword>
<dbReference type="RefSeq" id="WP_289501820.1">
    <property type="nucleotide sequence ID" value="NZ_CP116805.1"/>
</dbReference>
<name>A0AAE9XPJ9_9PROT</name>
<dbReference type="PANTHER" id="PTHR43628:SF1">
    <property type="entry name" value="CHITIN SYNTHASE REGULATORY FACTOR 2-RELATED"/>
    <property type="match status" value="1"/>
</dbReference>
<dbReference type="Proteomes" id="UP001217500">
    <property type="component" value="Chromosome"/>
</dbReference>
<dbReference type="InterPro" id="IPR052945">
    <property type="entry name" value="Mitotic_Regulator"/>
</dbReference>
<dbReference type="PROSITE" id="PS50206">
    <property type="entry name" value="RHODANESE_3"/>
    <property type="match status" value="1"/>
</dbReference>
<sequence>MSIRSLRRPFLCSLLMLFLSGCLLESFRLPEDYRAANIGAVLPWDAATLFAEDGGQGLYLRFVPVGKTSYALEQVATDPKSGDAAMTVLTAHLNPLGGDWYALHWVSHDRTSQGYNLLHVGKDLLRVVVPAGAMQRIAETAATYGGKAEVAGSDIGISGMEERQVLALLGVAKNFAGYSFRNFRHADAYPADVASKAYASIVEPVMRLKPADFGGSAGLYRMTRYFFALAEEERAVGYYALARFAASGWGLTRDEAFADDMAAKAVAGGVAQATTVRGYLRLFGRTTPADYPAAVDFLRAGMAAGESRAPAYLGFAYRNELGVDYDEAEAIRLYEAGAARADPFALTERADMMIADPGRSRNKARIIELLERAAAHDSLHAMYMLGEVYEWEPETWPKAVGWYRRAAFGGHAEAQAAYGRMLDMGIGGTPDPAAARHWIRLAAVGGSETAADEMVLNDWSPLVTMPGAGAVPPKLHLYELQDWGVPADARDKPDYRESPQTPLVAPGARTIATYQLKALIDEGGRPLLIDVNRTAQHGRMPGAVIKPDLGYWPSDGRLVSAALEGLTSGDRTRPLVFFCAGSECWYSWFAARAAVELGYEDVLWYRGGISSWRAAGHAVTDIPKSE</sequence>
<evidence type="ECO:0000259" key="1">
    <source>
        <dbReference type="PROSITE" id="PS50206"/>
    </source>
</evidence>
<dbReference type="EMBL" id="CP116805">
    <property type="protein sequence ID" value="WCL52570.1"/>
    <property type="molecule type" value="Genomic_DNA"/>
</dbReference>
<accession>A0AAE9XPJ9</accession>
<dbReference type="InterPro" id="IPR036873">
    <property type="entry name" value="Rhodanese-like_dom_sf"/>
</dbReference>
<dbReference type="SUPFAM" id="SSF52821">
    <property type="entry name" value="Rhodanese/Cell cycle control phosphatase"/>
    <property type="match status" value="1"/>
</dbReference>
<dbReference type="SMART" id="SM00450">
    <property type="entry name" value="RHOD"/>
    <property type="match status" value="1"/>
</dbReference>
<evidence type="ECO:0000313" key="3">
    <source>
        <dbReference type="Proteomes" id="UP001217500"/>
    </source>
</evidence>
<organism evidence="2 3">
    <name type="scientific">Gimibacter soli</name>
    <dbReference type="NCBI Taxonomy" id="3024400"/>
    <lineage>
        <taxon>Bacteria</taxon>
        <taxon>Pseudomonadati</taxon>
        <taxon>Pseudomonadota</taxon>
        <taxon>Alphaproteobacteria</taxon>
        <taxon>Kordiimonadales</taxon>
        <taxon>Temperatibacteraceae</taxon>
        <taxon>Gimibacter</taxon>
    </lineage>
</organism>
<feature type="domain" description="Rhodanese" evidence="1">
    <location>
        <begin position="522"/>
        <end position="621"/>
    </location>
</feature>
<dbReference type="Pfam" id="PF00581">
    <property type="entry name" value="Rhodanese"/>
    <property type="match status" value="1"/>
</dbReference>
<dbReference type="PANTHER" id="PTHR43628">
    <property type="entry name" value="ACTIVATOR OF C KINASE PROTEIN 1-RELATED"/>
    <property type="match status" value="1"/>
</dbReference>
<dbReference type="PROSITE" id="PS51257">
    <property type="entry name" value="PROKAR_LIPOPROTEIN"/>
    <property type="match status" value="1"/>
</dbReference>
<dbReference type="InterPro" id="IPR006597">
    <property type="entry name" value="Sel1-like"/>
</dbReference>
<dbReference type="CDD" id="cd00158">
    <property type="entry name" value="RHOD"/>
    <property type="match status" value="1"/>
</dbReference>
<reference evidence="2" key="1">
    <citation type="submission" date="2023-01" db="EMBL/GenBank/DDBJ databases">
        <title>The genome sequence of Kordiimonadaceae bacterium 6D33.</title>
        <authorList>
            <person name="Liu Y."/>
        </authorList>
    </citation>
    <scope>NUCLEOTIDE SEQUENCE</scope>
    <source>
        <strain evidence="2">6D33</strain>
    </source>
</reference>
<protein>
    <submittedName>
        <fullName evidence="2">Rhodanese-like domain-containing protein</fullName>
    </submittedName>
</protein>
<dbReference type="InterPro" id="IPR011990">
    <property type="entry name" value="TPR-like_helical_dom_sf"/>
</dbReference>
<dbReference type="SMART" id="SM00671">
    <property type="entry name" value="SEL1"/>
    <property type="match status" value="5"/>
</dbReference>
<dbReference type="InterPro" id="IPR001763">
    <property type="entry name" value="Rhodanese-like_dom"/>
</dbReference>
<proteinExistence type="predicted"/>
<gene>
    <name evidence="2" type="ORF">PH603_08425</name>
</gene>
<dbReference type="Pfam" id="PF08238">
    <property type="entry name" value="Sel1"/>
    <property type="match status" value="4"/>
</dbReference>
<dbReference type="Gene3D" id="3.40.250.10">
    <property type="entry name" value="Rhodanese-like domain"/>
    <property type="match status" value="1"/>
</dbReference>
<dbReference type="Gene3D" id="1.25.40.10">
    <property type="entry name" value="Tetratricopeptide repeat domain"/>
    <property type="match status" value="1"/>
</dbReference>
<dbReference type="SUPFAM" id="SSF81901">
    <property type="entry name" value="HCP-like"/>
    <property type="match status" value="1"/>
</dbReference>